<dbReference type="OrthoDB" id="2530165at2759"/>
<proteinExistence type="predicted"/>
<reference evidence="2 3" key="1">
    <citation type="submission" date="2014-06" db="EMBL/GenBank/DDBJ databases">
        <title>Evolutionary Origins and Diversification of the Mycorrhizal Mutualists.</title>
        <authorList>
            <consortium name="DOE Joint Genome Institute"/>
            <consortium name="Mycorrhizal Genomics Consortium"/>
            <person name="Kohler A."/>
            <person name="Kuo A."/>
            <person name="Nagy L.G."/>
            <person name="Floudas D."/>
            <person name="Copeland A."/>
            <person name="Barry K.W."/>
            <person name="Cichocki N."/>
            <person name="Veneault-Fourrey C."/>
            <person name="LaButti K."/>
            <person name="Lindquist E.A."/>
            <person name="Lipzen A."/>
            <person name="Lundell T."/>
            <person name="Morin E."/>
            <person name="Murat C."/>
            <person name="Riley R."/>
            <person name="Ohm R."/>
            <person name="Sun H."/>
            <person name="Tunlid A."/>
            <person name="Henrissat B."/>
            <person name="Grigoriev I.V."/>
            <person name="Hibbett D.S."/>
            <person name="Martin F."/>
        </authorList>
    </citation>
    <scope>NUCLEOTIDE SEQUENCE [LARGE SCALE GENOMIC DNA]</scope>
    <source>
        <strain evidence="2 3">SS14</strain>
    </source>
</reference>
<gene>
    <name evidence="2" type="ORF">M422DRAFT_275224</name>
</gene>
<dbReference type="Proteomes" id="UP000054279">
    <property type="component" value="Unassembled WGS sequence"/>
</dbReference>
<feature type="compositionally biased region" description="Polar residues" evidence="1">
    <location>
        <begin position="109"/>
        <end position="120"/>
    </location>
</feature>
<feature type="region of interest" description="Disordered" evidence="1">
    <location>
        <begin position="101"/>
        <end position="124"/>
    </location>
</feature>
<protein>
    <submittedName>
        <fullName evidence="2">Uncharacterized protein</fullName>
    </submittedName>
</protein>
<dbReference type="HOGENOM" id="CLU_1810885_0_0_1"/>
<dbReference type="EMBL" id="KN837537">
    <property type="protein sequence ID" value="KIJ24073.1"/>
    <property type="molecule type" value="Genomic_DNA"/>
</dbReference>
<feature type="region of interest" description="Disordered" evidence="1">
    <location>
        <begin position="28"/>
        <end position="69"/>
    </location>
</feature>
<keyword evidence="3" id="KW-1185">Reference proteome</keyword>
<dbReference type="AlphaFoldDB" id="A0A0C9T5C6"/>
<name>A0A0C9T5C6_SPHS4</name>
<accession>A0A0C9T5C6</accession>
<feature type="non-terminal residue" evidence="2">
    <location>
        <position position="143"/>
    </location>
</feature>
<feature type="compositionally biased region" description="Acidic residues" evidence="1">
    <location>
        <begin position="55"/>
        <end position="67"/>
    </location>
</feature>
<evidence type="ECO:0000256" key="1">
    <source>
        <dbReference type="SAM" id="MobiDB-lite"/>
    </source>
</evidence>
<sequence length="143" mass="15538">MADDFDLLSQSAQRQIDAAFTSVFRSISHAQGPSRKKRKVDVPAEDAGGGFLIESEAEQSESEEENQNDIIPLSLIPSALQLLDLPPDDEEILRVFRNAAGGWNGMSGEPSSSRTSNEEGSVSRKDWRTVCAVLVDGDQAEES</sequence>
<evidence type="ECO:0000313" key="2">
    <source>
        <dbReference type="EMBL" id="KIJ24073.1"/>
    </source>
</evidence>
<organism evidence="2 3">
    <name type="scientific">Sphaerobolus stellatus (strain SS14)</name>
    <dbReference type="NCBI Taxonomy" id="990650"/>
    <lineage>
        <taxon>Eukaryota</taxon>
        <taxon>Fungi</taxon>
        <taxon>Dikarya</taxon>
        <taxon>Basidiomycota</taxon>
        <taxon>Agaricomycotina</taxon>
        <taxon>Agaricomycetes</taxon>
        <taxon>Phallomycetidae</taxon>
        <taxon>Geastrales</taxon>
        <taxon>Sphaerobolaceae</taxon>
        <taxon>Sphaerobolus</taxon>
    </lineage>
</organism>
<evidence type="ECO:0000313" key="3">
    <source>
        <dbReference type="Proteomes" id="UP000054279"/>
    </source>
</evidence>